<dbReference type="Gene3D" id="3.30.200.20">
    <property type="entry name" value="Phosphorylase Kinase, domain 1"/>
    <property type="match status" value="1"/>
</dbReference>
<evidence type="ECO:0000256" key="18">
    <source>
        <dbReference type="ARBA" id="ARBA00023180"/>
    </source>
</evidence>
<dbReference type="SUPFAM" id="SSF52058">
    <property type="entry name" value="L domain-like"/>
    <property type="match status" value="1"/>
</dbReference>
<evidence type="ECO:0000313" key="24">
    <source>
        <dbReference type="Proteomes" id="UP000554482"/>
    </source>
</evidence>
<dbReference type="InterPro" id="IPR011009">
    <property type="entry name" value="Kinase-like_dom_sf"/>
</dbReference>
<gene>
    <name evidence="23" type="ORF">FRX31_030549</name>
</gene>
<evidence type="ECO:0000256" key="14">
    <source>
        <dbReference type="ARBA" id="ARBA00022840"/>
    </source>
</evidence>
<keyword evidence="5" id="KW-0723">Serine/threonine-protein kinase</keyword>
<dbReference type="Proteomes" id="UP000554482">
    <property type="component" value="Unassembled WGS sequence"/>
</dbReference>
<keyword evidence="4" id="KW-1003">Cell membrane</keyword>
<dbReference type="EC" id="2.7.11.1" evidence="3"/>
<evidence type="ECO:0000256" key="15">
    <source>
        <dbReference type="ARBA" id="ARBA00022989"/>
    </source>
</evidence>
<dbReference type="Gene3D" id="3.80.10.10">
    <property type="entry name" value="Ribonuclease Inhibitor"/>
    <property type="match status" value="1"/>
</dbReference>
<evidence type="ECO:0000256" key="16">
    <source>
        <dbReference type="ARBA" id="ARBA00023136"/>
    </source>
</evidence>
<sequence>MLLDLSGNKLSNRIPAGIFSELDLLISLNLSENSLSGELPRDIATLEHLSSLDFSRNNISGSIPESFSDLTNLKFLNLSFNQLEGPVPTAGIFRNLSLISLGGNPGLCGRNLLRPCNREAQSNTNRRFSKKAVLILIVLGSIFATLFLVCVVLVYHRCFRKEKTETAENSEPQYYLAPSLKRFNQKDLESITNFFDEGNVIGQSASSTVYKGRFENAEVAVKRLSLLQFSSASDKGFDRELSTLNQIKHRNLVKIIGYAWESGKIKALVLEYMVNGSLESVIHDPGTNMSRWTFSERLKVCVSVANGLVYLHSGYGEPIVHCDLKPSNILLDGDWEAHVSDFGTARMLGFNLQDQSGSSSSSAYQGTIGYLAPEFAYGSKITTKADIFSFGIVVMEFLTRRRPTGTIEDNGCPITLHQFVEDALTNGFQRLLQVIDPDLASSISTQNDEKRMVDLLELALSCTQAAPENRPDMDEVLSVLLTISESKD</sequence>
<evidence type="ECO:0000256" key="20">
    <source>
        <dbReference type="ARBA" id="ARBA00048679"/>
    </source>
</evidence>
<dbReference type="GO" id="GO:0005524">
    <property type="term" value="F:ATP binding"/>
    <property type="evidence" value="ECO:0007669"/>
    <property type="project" value="UniProtKB-KW"/>
</dbReference>
<evidence type="ECO:0000256" key="11">
    <source>
        <dbReference type="ARBA" id="ARBA00022737"/>
    </source>
</evidence>
<comment type="catalytic activity">
    <reaction evidence="20">
        <text>L-seryl-[protein] + ATP = O-phospho-L-seryl-[protein] + ADP + H(+)</text>
        <dbReference type="Rhea" id="RHEA:17989"/>
        <dbReference type="Rhea" id="RHEA-COMP:9863"/>
        <dbReference type="Rhea" id="RHEA-COMP:11604"/>
        <dbReference type="ChEBI" id="CHEBI:15378"/>
        <dbReference type="ChEBI" id="CHEBI:29999"/>
        <dbReference type="ChEBI" id="CHEBI:30616"/>
        <dbReference type="ChEBI" id="CHEBI:83421"/>
        <dbReference type="ChEBI" id="CHEBI:456216"/>
        <dbReference type="EC" id="2.7.11.1"/>
    </reaction>
</comment>
<comment type="subcellular location">
    <subcellularLocation>
        <location evidence="1">Cell membrane</location>
        <topology evidence="1">Single-pass membrane protein</topology>
    </subcellularLocation>
</comment>
<name>A0A7J6V472_THATH</name>
<dbReference type="Gene3D" id="1.10.510.10">
    <property type="entry name" value="Transferase(Phosphotransferase) domain 1"/>
    <property type="match status" value="1"/>
</dbReference>
<keyword evidence="15 21" id="KW-1133">Transmembrane helix</keyword>
<evidence type="ECO:0000256" key="3">
    <source>
        <dbReference type="ARBA" id="ARBA00012513"/>
    </source>
</evidence>
<dbReference type="InterPro" id="IPR032675">
    <property type="entry name" value="LRR_dom_sf"/>
</dbReference>
<evidence type="ECO:0000256" key="1">
    <source>
        <dbReference type="ARBA" id="ARBA00004162"/>
    </source>
</evidence>
<dbReference type="AlphaFoldDB" id="A0A7J6V472"/>
<evidence type="ECO:0000256" key="7">
    <source>
        <dbReference type="ARBA" id="ARBA00022614"/>
    </source>
</evidence>
<evidence type="ECO:0000256" key="10">
    <source>
        <dbReference type="ARBA" id="ARBA00022729"/>
    </source>
</evidence>
<dbReference type="PANTHER" id="PTHR48005:SF5">
    <property type="entry name" value="PROTEIN KINASE DOMAIN-CONTAINING PROTEIN"/>
    <property type="match status" value="1"/>
</dbReference>
<feature type="transmembrane region" description="Helical" evidence="21">
    <location>
        <begin position="132"/>
        <end position="155"/>
    </location>
</feature>
<evidence type="ECO:0000256" key="2">
    <source>
        <dbReference type="ARBA" id="ARBA00009592"/>
    </source>
</evidence>
<keyword evidence="7" id="KW-0433">Leucine-rich repeat</keyword>
<dbReference type="InterPro" id="IPR051420">
    <property type="entry name" value="Ser_Thr_Kinases_DiverseReg"/>
</dbReference>
<comment type="caution">
    <text evidence="23">The sequence shown here is derived from an EMBL/GenBank/DDBJ whole genome shotgun (WGS) entry which is preliminary data.</text>
</comment>
<dbReference type="SMART" id="SM00220">
    <property type="entry name" value="S_TKc"/>
    <property type="match status" value="1"/>
</dbReference>
<dbReference type="Pfam" id="PF13855">
    <property type="entry name" value="LRR_8"/>
    <property type="match status" value="1"/>
</dbReference>
<keyword evidence="13 23" id="KW-0418">Kinase</keyword>
<dbReference type="InterPro" id="IPR001611">
    <property type="entry name" value="Leu-rich_rpt"/>
</dbReference>
<dbReference type="PROSITE" id="PS00108">
    <property type="entry name" value="PROTEIN_KINASE_ST"/>
    <property type="match status" value="1"/>
</dbReference>
<dbReference type="OrthoDB" id="1724816at2759"/>
<comment type="catalytic activity">
    <reaction evidence="19">
        <text>L-threonyl-[protein] + ATP = O-phospho-L-threonyl-[protein] + ADP + H(+)</text>
        <dbReference type="Rhea" id="RHEA:46608"/>
        <dbReference type="Rhea" id="RHEA-COMP:11060"/>
        <dbReference type="Rhea" id="RHEA-COMP:11605"/>
        <dbReference type="ChEBI" id="CHEBI:15378"/>
        <dbReference type="ChEBI" id="CHEBI:30013"/>
        <dbReference type="ChEBI" id="CHEBI:30616"/>
        <dbReference type="ChEBI" id="CHEBI:61977"/>
        <dbReference type="ChEBI" id="CHEBI:456216"/>
        <dbReference type="EC" id="2.7.11.1"/>
    </reaction>
</comment>
<evidence type="ECO:0000256" key="6">
    <source>
        <dbReference type="ARBA" id="ARBA00022553"/>
    </source>
</evidence>
<keyword evidence="11" id="KW-0677">Repeat</keyword>
<dbReference type="SUPFAM" id="SSF56112">
    <property type="entry name" value="Protein kinase-like (PK-like)"/>
    <property type="match status" value="1"/>
</dbReference>
<accession>A0A7J6V472</accession>
<feature type="domain" description="Protein kinase" evidence="22">
    <location>
        <begin position="195"/>
        <end position="483"/>
    </location>
</feature>
<evidence type="ECO:0000256" key="5">
    <source>
        <dbReference type="ARBA" id="ARBA00022527"/>
    </source>
</evidence>
<proteinExistence type="inferred from homology"/>
<dbReference type="PANTHER" id="PTHR48005">
    <property type="entry name" value="LEUCINE RICH REPEAT KINASE 2"/>
    <property type="match status" value="1"/>
</dbReference>
<dbReference type="FunFam" id="1.10.510.10:FF:000358">
    <property type="entry name" value="Putative leucine-rich repeat receptor-like serine/threonine-protein kinase"/>
    <property type="match status" value="1"/>
</dbReference>
<keyword evidence="10" id="KW-0732">Signal</keyword>
<evidence type="ECO:0000256" key="12">
    <source>
        <dbReference type="ARBA" id="ARBA00022741"/>
    </source>
</evidence>
<evidence type="ECO:0000256" key="9">
    <source>
        <dbReference type="ARBA" id="ARBA00022692"/>
    </source>
</evidence>
<protein>
    <recommendedName>
        <fullName evidence="3">non-specific serine/threonine protein kinase</fullName>
        <ecNumber evidence="3">2.7.11.1</ecNumber>
    </recommendedName>
</protein>
<keyword evidence="8" id="KW-0808">Transferase</keyword>
<comment type="similarity">
    <text evidence="2">Belongs to the RLP family.</text>
</comment>
<dbReference type="PROSITE" id="PS50011">
    <property type="entry name" value="PROTEIN_KINASE_DOM"/>
    <property type="match status" value="1"/>
</dbReference>
<evidence type="ECO:0000256" key="4">
    <source>
        <dbReference type="ARBA" id="ARBA00022475"/>
    </source>
</evidence>
<dbReference type="InterPro" id="IPR008271">
    <property type="entry name" value="Ser/Thr_kinase_AS"/>
</dbReference>
<evidence type="ECO:0000256" key="17">
    <source>
        <dbReference type="ARBA" id="ARBA00023170"/>
    </source>
</evidence>
<evidence type="ECO:0000256" key="8">
    <source>
        <dbReference type="ARBA" id="ARBA00022679"/>
    </source>
</evidence>
<keyword evidence="16 21" id="KW-0472">Membrane</keyword>
<dbReference type="GO" id="GO:0005886">
    <property type="term" value="C:plasma membrane"/>
    <property type="evidence" value="ECO:0007669"/>
    <property type="project" value="UniProtKB-SubCell"/>
</dbReference>
<keyword evidence="12" id="KW-0547">Nucleotide-binding</keyword>
<dbReference type="CDD" id="cd14066">
    <property type="entry name" value="STKc_IRAK"/>
    <property type="match status" value="1"/>
</dbReference>
<keyword evidence="6" id="KW-0597">Phosphoprotein</keyword>
<keyword evidence="18" id="KW-0325">Glycoprotein</keyword>
<evidence type="ECO:0000256" key="13">
    <source>
        <dbReference type="ARBA" id="ARBA00022777"/>
    </source>
</evidence>
<evidence type="ECO:0000256" key="19">
    <source>
        <dbReference type="ARBA" id="ARBA00047899"/>
    </source>
</evidence>
<dbReference type="FunFam" id="3.80.10.10:FF:000111">
    <property type="entry name" value="LRR receptor-like serine/threonine-protein kinase ERECTA"/>
    <property type="match status" value="1"/>
</dbReference>
<organism evidence="23 24">
    <name type="scientific">Thalictrum thalictroides</name>
    <name type="common">Rue-anemone</name>
    <name type="synonym">Anemone thalictroides</name>
    <dbReference type="NCBI Taxonomy" id="46969"/>
    <lineage>
        <taxon>Eukaryota</taxon>
        <taxon>Viridiplantae</taxon>
        <taxon>Streptophyta</taxon>
        <taxon>Embryophyta</taxon>
        <taxon>Tracheophyta</taxon>
        <taxon>Spermatophyta</taxon>
        <taxon>Magnoliopsida</taxon>
        <taxon>Ranunculales</taxon>
        <taxon>Ranunculaceae</taxon>
        <taxon>Thalictroideae</taxon>
        <taxon>Thalictrum</taxon>
    </lineage>
</organism>
<keyword evidence="24" id="KW-1185">Reference proteome</keyword>
<keyword evidence="14" id="KW-0067">ATP-binding</keyword>
<keyword evidence="9 21" id="KW-0812">Transmembrane</keyword>
<dbReference type="GO" id="GO:0004674">
    <property type="term" value="F:protein serine/threonine kinase activity"/>
    <property type="evidence" value="ECO:0007669"/>
    <property type="project" value="UniProtKB-KW"/>
</dbReference>
<evidence type="ECO:0000256" key="21">
    <source>
        <dbReference type="SAM" id="Phobius"/>
    </source>
</evidence>
<evidence type="ECO:0000259" key="22">
    <source>
        <dbReference type="PROSITE" id="PS50011"/>
    </source>
</evidence>
<keyword evidence="17 23" id="KW-0675">Receptor</keyword>
<dbReference type="Pfam" id="PF00069">
    <property type="entry name" value="Pkinase"/>
    <property type="match status" value="1"/>
</dbReference>
<evidence type="ECO:0000313" key="23">
    <source>
        <dbReference type="EMBL" id="KAF5179864.1"/>
    </source>
</evidence>
<reference evidence="23 24" key="1">
    <citation type="submission" date="2020-06" db="EMBL/GenBank/DDBJ databases">
        <title>Transcriptomic and genomic resources for Thalictrum thalictroides and T. hernandezii: Facilitating candidate gene discovery in an emerging model plant lineage.</title>
        <authorList>
            <person name="Arias T."/>
            <person name="Riano-Pachon D.M."/>
            <person name="Di Stilio V.S."/>
        </authorList>
    </citation>
    <scope>NUCLEOTIDE SEQUENCE [LARGE SCALE GENOMIC DNA]</scope>
    <source>
        <strain evidence="24">cv. WT478/WT964</strain>
        <tissue evidence="23">Leaves</tissue>
    </source>
</reference>
<dbReference type="EMBL" id="JABWDY010038214">
    <property type="protein sequence ID" value="KAF5179864.1"/>
    <property type="molecule type" value="Genomic_DNA"/>
</dbReference>
<dbReference type="InterPro" id="IPR000719">
    <property type="entry name" value="Prot_kinase_dom"/>
</dbReference>